<gene>
    <name evidence="1" type="ORF">S06H3_66168</name>
</gene>
<dbReference type="InterPro" id="IPR035093">
    <property type="entry name" value="RelE/ParE_toxin_dom_sf"/>
</dbReference>
<dbReference type="AlphaFoldDB" id="X1S9X7"/>
<name>X1S9X7_9ZZZZ</name>
<proteinExistence type="predicted"/>
<organism evidence="1">
    <name type="scientific">marine sediment metagenome</name>
    <dbReference type="NCBI Taxonomy" id="412755"/>
    <lineage>
        <taxon>unclassified sequences</taxon>
        <taxon>metagenomes</taxon>
        <taxon>ecological metagenomes</taxon>
    </lineage>
</organism>
<evidence type="ECO:0008006" key="2">
    <source>
        <dbReference type="Google" id="ProtNLM"/>
    </source>
</evidence>
<accession>X1S9X7</accession>
<comment type="caution">
    <text evidence="1">The sequence shown here is derived from an EMBL/GenBank/DDBJ whole genome shotgun (WGS) entry which is preliminary data.</text>
</comment>
<evidence type="ECO:0000313" key="1">
    <source>
        <dbReference type="EMBL" id="GAI64559.1"/>
    </source>
</evidence>
<protein>
    <recommendedName>
        <fullName evidence="2">Type II toxin-antitoxin system mRNA interferase toxin, RelE/StbE family</fullName>
    </recommendedName>
</protein>
<reference evidence="1" key="1">
    <citation type="journal article" date="2014" name="Front. Microbiol.">
        <title>High frequency of phylogenetically diverse reductive dehalogenase-homologous genes in deep subseafloor sedimentary metagenomes.</title>
        <authorList>
            <person name="Kawai M."/>
            <person name="Futagami T."/>
            <person name="Toyoda A."/>
            <person name="Takaki Y."/>
            <person name="Nishi S."/>
            <person name="Hori S."/>
            <person name="Arai W."/>
            <person name="Tsubouchi T."/>
            <person name="Morono Y."/>
            <person name="Uchiyama I."/>
            <person name="Ito T."/>
            <person name="Fujiyama A."/>
            <person name="Inagaki F."/>
            <person name="Takami H."/>
        </authorList>
    </citation>
    <scope>NUCLEOTIDE SEQUENCE</scope>
    <source>
        <strain evidence="1">Expedition CK06-06</strain>
    </source>
</reference>
<dbReference type="EMBL" id="BARV01044934">
    <property type="protein sequence ID" value="GAI64559.1"/>
    <property type="molecule type" value="Genomic_DNA"/>
</dbReference>
<feature type="non-terminal residue" evidence="1">
    <location>
        <position position="1"/>
    </location>
</feature>
<sequence>YRSINITGDWRALYSKPDKDIIIFEALGIHSQLYR</sequence>
<dbReference type="Gene3D" id="3.30.2310.20">
    <property type="entry name" value="RelE-like"/>
    <property type="match status" value="1"/>
</dbReference>